<reference evidence="2 3" key="1">
    <citation type="submission" date="2017-06" db="EMBL/GenBank/DDBJ databases">
        <title>Ant-infecting Ophiocordyceps genomes reveal a high diversity of potential behavioral manipulation genes and a possible major role for enterotoxins.</title>
        <authorList>
            <person name="De Bekker C."/>
            <person name="Evans H.C."/>
            <person name="Brachmann A."/>
            <person name="Hughes D.P."/>
        </authorList>
    </citation>
    <scope>NUCLEOTIDE SEQUENCE [LARGE SCALE GENOMIC DNA]</scope>
    <source>
        <strain evidence="2 3">Map64</strain>
    </source>
</reference>
<evidence type="ECO:0000313" key="3">
    <source>
        <dbReference type="Proteomes" id="UP000226192"/>
    </source>
</evidence>
<organism evidence="2 3">
    <name type="scientific">Ophiocordyceps australis</name>
    <dbReference type="NCBI Taxonomy" id="1399860"/>
    <lineage>
        <taxon>Eukaryota</taxon>
        <taxon>Fungi</taxon>
        <taxon>Dikarya</taxon>
        <taxon>Ascomycota</taxon>
        <taxon>Pezizomycotina</taxon>
        <taxon>Sordariomycetes</taxon>
        <taxon>Hypocreomycetidae</taxon>
        <taxon>Hypocreales</taxon>
        <taxon>Ophiocordycipitaceae</taxon>
        <taxon>Ophiocordyceps</taxon>
    </lineage>
</organism>
<protein>
    <recommendedName>
        <fullName evidence="4">Secreted protein</fullName>
    </recommendedName>
</protein>
<dbReference type="Proteomes" id="UP000226192">
    <property type="component" value="Unassembled WGS sequence"/>
</dbReference>
<sequence>MIFPKVIALAISSLSLVLAAGNYCFSLDGSECQWTSCLDQSAPEPEYNRKLTSTVESSYAEVCSTNYEDYPGPHCCNNYGSRCVIGGSTLWCKAAPQEPDANKSGDIIGKEWVGTNKQYNEWCKKLGGIPTKTGKSPQPELIPYKCV</sequence>
<evidence type="ECO:0000313" key="2">
    <source>
        <dbReference type="EMBL" id="PHH59599.1"/>
    </source>
</evidence>
<proteinExistence type="predicted"/>
<feature type="chain" id="PRO_5011999273" description="Secreted protein" evidence="1">
    <location>
        <begin position="20"/>
        <end position="147"/>
    </location>
</feature>
<gene>
    <name evidence="2" type="ORF">CDD81_2837</name>
</gene>
<keyword evidence="1" id="KW-0732">Signal</keyword>
<name>A0A2C5X7F8_9HYPO</name>
<dbReference type="EMBL" id="NJET01000194">
    <property type="protein sequence ID" value="PHH59599.1"/>
    <property type="molecule type" value="Genomic_DNA"/>
</dbReference>
<evidence type="ECO:0000256" key="1">
    <source>
        <dbReference type="SAM" id="SignalP"/>
    </source>
</evidence>
<evidence type="ECO:0008006" key="4">
    <source>
        <dbReference type="Google" id="ProtNLM"/>
    </source>
</evidence>
<feature type="signal peptide" evidence="1">
    <location>
        <begin position="1"/>
        <end position="19"/>
    </location>
</feature>
<dbReference type="AlphaFoldDB" id="A0A2C5X7F8"/>
<keyword evidence="3" id="KW-1185">Reference proteome</keyword>
<comment type="caution">
    <text evidence="2">The sequence shown here is derived from an EMBL/GenBank/DDBJ whole genome shotgun (WGS) entry which is preliminary data.</text>
</comment>
<accession>A0A2C5X7F8</accession>